<evidence type="ECO:0000256" key="19">
    <source>
        <dbReference type="SAM" id="SignalP"/>
    </source>
</evidence>
<dbReference type="GO" id="GO:0002113">
    <property type="term" value="F:interleukin-33 binding"/>
    <property type="evidence" value="ECO:0007669"/>
    <property type="project" value="Ensembl"/>
</dbReference>
<dbReference type="FunFam" id="3.40.50.10140:FF:000002">
    <property type="entry name" value="Interleukin 1 receptor accessory protein"/>
    <property type="match status" value="1"/>
</dbReference>
<evidence type="ECO:0000256" key="2">
    <source>
        <dbReference type="ARBA" id="ARBA00004479"/>
    </source>
</evidence>
<dbReference type="AlphaFoldDB" id="K7FQW4"/>
<evidence type="ECO:0000256" key="10">
    <source>
        <dbReference type="ARBA" id="ARBA00022801"/>
    </source>
</evidence>
<comment type="similarity">
    <text evidence="4">Belongs to the interleukin-1 receptor family.</text>
</comment>
<dbReference type="PRINTS" id="PR01537">
    <property type="entry name" value="INTRLKN1R1F"/>
</dbReference>
<evidence type="ECO:0000256" key="9">
    <source>
        <dbReference type="ARBA" id="ARBA00022737"/>
    </source>
</evidence>
<keyword evidence="23" id="KW-1185">Reference proteome</keyword>
<dbReference type="GO" id="GO:0050729">
    <property type="term" value="P:positive regulation of inflammatory response"/>
    <property type="evidence" value="ECO:0007669"/>
    <property type="project" value="Ensembl"/>
</dbReference>
<dbReference type="Gene3D" id="2.60.40.10">
    <property type="entry name" value="Immunoglobulins"/>
    <property type="match status" value="3"/>
</dbReference>
<dbReference type="PROSITE" id="PS50835">
    <property type="entry name" value="IG_LIKE"/>
    <property type="match status" value="3"/>
</dbReference>
<keyword evidence="17" id="KW-0393">Immunoglobulin domain</keyword>
<dbReference type="SMART" id="SM00409">
    <property type="entry name" value="IG"/>
    <property type="match status" value="2"/>
</dbReference>
<evidence type="ECO:0000313" key="22">
    <source>
        <dbReference type="Ensembl" id="ENSPSIP00000010424.1"/>
    </source>
</evidence>
<dbReference type="FunFam" id="2.60.40.10:FF:000188">
    <property type="entry name" value="Interleukin-1 receptor accessory protein-like 1"/>
    <property type="match status" value="1"/>
</dbReference>
<reference evidence="22" key="4">
    <citation type="submission" date="2025-09" db="UniProtKB">
        <authorList>
            <consortium name="Ensembl"/>
        </authorList>
    </citation>
    <scope>IDENTIFICATION</scope>
</reference>
<feature type="chain" id="PRO_5003902030" evidence="19">
    <location>
        <begin position="25"/>
        <end position="547"/>
    </location>
</feature>
<dbReference type="HOGENOM" id="CLU_025552_3_1_1"/>
<evidence type="ECO:0000256" key="11">
    <source>
        <dbReference type="ARBA" id="ARBA00022989"/>
    </source>
</evidence>
<dbReference type="InterPro" id="IPR013783">
    <property type="entry name" value="Ig-like_fold"/>
</dbReference>
<dbReference type="GO" id="GO:0030225">
    <property type="term" value="P:macrophage differentiation"/>
    <property type="evidence" value="ECO:0007669"/>
    <property type="project" value="Ensembl"/>
</dbReference>
<dbReference type="GeneTree" id="ENSGT01090000259985"/>
<dbReference type="GO" id="GO:0009897">
    <property type="term" value="C:external side of plasma membrane"/>
    <property type="evidence" value="ECO:0007669"/>
    <property type="project" value="Ensembl"/>
</dbReference>
<evidence type="ECO:0000259" key="20">
    <source>
        <dbReference type="PROSITE" id="PS50104"/>
    </source>
</evidence>
<dbReference type="STRING" id="13735.ENSPSIP00000010424"/>
<dbReference type="InterPro" id="IPR007110">
    <property type="entry name" value="Ig-like_dom"/>
</dbReference>
<dbReference type="InterPro" id="IPR036179">
    <property type="entry name" value="Ig-like_dom_sf"/>
</dbReference>
<dbReference type="InterPro" id="IPR035897">
    <property type="entry name" value="Toll_tir_struct_dom_sf"/>
</dbReference>
<dbReference type="GO" id="GO:0016787">
    <property type="term" value="F:hydrolase activity"/>
    <property type="evidence" value="ECO:0007669"/>
    <property type="project" value="UniProtKB-KW"/>
</dbReference>
<keyword evidence="12" id="KW-0520">NAD</keyword>
<dbReference type="eggNOG" id="ENOG502RU6H">
    <property type="taxonomic scope" value="Eukaryota"/>
</dbReference>
<evidence type="ECO:0000256" key="6">
    <source>
        <dbReference type="ARBA" id="ARBA00022525"/>
    </source>
</evidence>
<keyword evidence="10" id="KW-0378">Hydrolase</keyword>
<accession>K7FQW4</accession>
<dbReference type="SMART" id="SM00255">
    <property type="entry name" value="TIR"/>
    <property type="match status" value="1"/>
</dbReference>
<dbReference type="InterPro" id="IPR000157">
    <property type="entry name" value="TIR_dom"/>
</dbReference>
<protein>
    <submittedName>
        <fullName evidence="22">Interleukin 1 receptor like 1</fullName>
    </submittedName>
</protein>
<keyword evidence="11 18" id="KW-1133">Transmembrane helix</keyword>
<dbReference type="GO" id="GO:0032722">
    <property type="term" value="P:positive regulation of chemokine production"/>
    <property type="evidence" value="ECO:0007669"/>
    <property type="project" value="Ensembl"/>
</dbReference>
<dbReference type="GO" id="GO:0006954">
    <property type="term" value="P:inflammatory response"/>
    <property type="evidence" value="ECO:0007669"/>
    <property type="project" value="Ensembl"/>
</dbReference>
<dbReference type="InterPro" id="IPR015621">
    <property type="entry name" value="IL-1_rcpt_fam"/>
</dbReference>
<dbReference type="Gene3D" id="3.40.50.10140">
    <property type="entry name" value="Toll/interleukin-1 receptor homology (TIR) domain"/>
    <property type="match status" value="1"/>
</dbReference>
<dbReference type="GO" id="GO:0005925">
    <property type="term" value="C:focal adhesion"/>
    <property type="evidence" value="ECO:0007669"/>
    <property type="project" value="Ensembl"/>
</dbReference>
<dbReference type="OMA" id="HQSTYYI"/>
<name>K7FQW4_PELSI</name>
<keyword evidence="15" id="KW-0675">Receptor</keyword>
<evidence type="ECO:0000256" key="3">
    <source>
        <dbReference type="ARBA" id="ARBA00004613"/>
    </source>
</evidence>
<dbReference type="PRINTS" id="PR01536">
    <property type="entry name" value="INTRLKN1R12F"/>
</dbReference>
<proteinExistence type="inferred from homology"/>
<reference evidence="22" key="3">
    <citation type="submission" date="2025-08" db="UniProtKB">
        <authorList>
            <consortium name="Ensembl"/>
        </authorList>
    </citation>
    <scope>IDENTIFICATION</scope>
</reference>
<dbReference type="PROSITE" id="PS50104">
    <property type="entry name" value="TIR"/>
    <property type="match status" value="1"/>
</dbReference>
<feature type="signal peptide" evidence="19">
    <location>
        <begin position="1"/>
        <end position="24"/>
    </location>
</feature>
<dbReference type="GO" id="GO:0005829">
    <property type="term" value="C:cytosol"/>
    <property type="evidence" value="ECO:0007669"/>
    <property type="project" value="Ensembl"/>
</dbReference>
<evidence type="ECO:0000256" key="14">
    <source>
        <dbReference type="ARBA" id="ARBA00023157"/>
    </source>
</evidence>
<evidence type="ECO:0000256" key="7">
    <source>
        <dbReference type="ARBA" id="ARBA00022692"/>
    </source>
</evidence>
<dbReference type="InterPro" id="IPR003599">
    <property type="entry name" value="Ig_sub"/>
</dbReference>
<evidence type="ECO:0000256" key="8">
    <source>
        <dbReference type="ARBA" id="ARBA00022729"/>
    </source>
</evidence>
<dbReference type="GO" id="GO:0032689">
    <property type="term" value="P:negative regulation of type II interferon production"/>
    <property type="evidence" value="ECO:0007669"/>
    <property type="project" value="Ensembl"/>
</dbReference>
<dbReference type="SMART" id="SM00408">
    <property type="entry name" value="IGc2"/>
    <property type="match status" value="2"/>
</dbReference>
<dbReference type="GO" id="GO:0004908">
    <property type="term" value="F:interleukin-1 receptor activity"/>
    <property type="evidence" value="ECO:0007669"/>
    <property type="project" value="InterPro"/>
</dbReference>
<keyword evidence="9" id="KW-0677">Repeat</keyword>
<evidence type="ECO:0000256" key="15">
    <source>
        <dbReference type="ARBA" id="ARBA00023170"/>
    </source>
</evidence>
<feature type="transmembrane region" description="Helical" evidence="18">
    <location>
        <begin position="334"/>
        <end position="356"/>
    </location>
</feature>
<dbReference type="GO" id="GO:0043032">
    <property type="term" value="P:positive regulation of macrophage activation"/>
    <property type="evidence" value="ECO:0007669"/>
    <property type="project" value="Ensembl"/>
</dbReference>
<evidence type="ECO:0000256" key="5">
    <source>
        <dbReference type="ARBA" id="ARBA00022475"/>
    </source>
</evidence>
<feature type="domain" description="Ig-like" evidence="21">
    <location>
        <begin position="18"/>
        <end position="107"/>
    </location>
</feature>
<sequence>QLLYFHMGLRVFLALSLPCPVVLVCSHDDAMEGEALVVKCPRDRPNRTITWYHTQTNLPIPAEEGERIFSSGRFLWFLPTAKEDSGTYTCFVCDFSKCTMPSTVSVMVYPYKRGICFPSRIRYPNDTGTLTSGKIVCPTIDNYENATIVKWYKDCKPLQGPSEKYLMREKYLFIKCPPKTDEGYYTCYFTYMHGGNVYNVSATRRFIVEETVSSPILAQIQYPTDNSVIQVELGSPVNISCKAFLGIGKQNIAVVTWNVNETKAEALNSLRFQVDCQFFRESDRRYYGESILNIEKVKEEDLLSNFSCTALNEMGFVMHKVMLQLKAGHHHNTYLIIGILVLLVIIALLVILHHFFQINIVLLCREIFKPYKTQNDGKIYDACVIYPKNRTNEANFVEYFVHQILPDVLENKHGYKLCIHGRDMLPGEGTLLDAANAFEMRILKSRRLIIILTPQLIECEEFAYEHQIALYNALIQNDIKVILLEMETIGDYKGLQESLRHIIKQQGTIKWKEKHTQSPYASNSTFWKHVRYHMPVRHKSSQFSYAV</sequence>
<reference evidence="23" key="2">
    <citation type="journal article" date="2013" name="Nat. Genet.">
        <title>The draft genomes of soft-shell turtle and green sea turtle yield insights into the development and evolution of the turtle-specific body plan.</title>
        <authorList>
            <person name="Wang Z."/>
            <person name="Pascual-Anaya J."/>
            <person name="Zadissa A."/>
            <person name="Li W."/>
            <person name="Niimura Y."/>
            <person name="Huang Z."/>
            <person name="Li C."/>
            <person name="White S."/>
            <person name="Xiong Z."/>
            <person name="Fang D."/>
            <person name="Wang B."/>
            <person name="Ming Y."/>
            <person name="Chen Y."/>
            <person name="Zheng Y."/>
            <person name="Kuraku S."/>
            <person name="Pignatelli M."/>
            <person name="Herrero J."/>
            <person name="Beal K."/>
            <person name="Nozawa M."/>
            <person name="Li Q."/>
            <person name="Wang J."/>
            <person name="Zhang H."/>
            <person name="Yu L."/>
            <person name="Shigenobu S."/>
            <person name="Wang J."/>
            <person name="Liu J."/>
            <person name="Flicek P."/>
            <person name="Searle S."/>
            <person name="Wang J."/>
            <person name="Kuratani S."/>
            <person name="Yin Y."/>
            <person name="Aken B."/>
            <person name="Zhang G."/>
            <person name="Irie N."/>
        </authorList>
    </citation>
    <scope>NUCLEOTIDE SEQUENCE [LARGE SCALE GENOMIC DNA]</scope>
    <source>
        <strain evidence="23">Daiwa-1</strain>
    </source>
</reference>
<dbReference type="InterPro" id="IPR003598">
    <property type="entry name" value="Ig_sub2"/>
</dbReference>
<dbReference type="Ensembl" id="ENSPSIT00000010477.1">
    <property type="protein sequence ID" value="ENSPSIP00000010424.1"/>
    <property type="gene ID" value="ENSPSIG00000009435.1"/>
</dbReference>
<keyword evidence="13 18" id="KW-0472">Membrane</keyword>
<dbReference type="Proteomes" id="UP000007267">
    <property type="component" value="Unassembled WGS sequence"/>
</dbReference>
<dbReference type="SUPFAM" id="SSF48726">
    <property type="entry name" value="Immunoglobulin"/>
    <property type="match status" value="2"/>
</dbReference>
<dbReference type="GO" id="GO:0005576">
    <property type="term" value="C:extracellular region"/>
    <property type="evidence" value="ECO:0007669"/>
    <property type="project" value="UniProtKB-SubCell"/>
</dbReference>
<evidence type="ECO:0000256" key="17">
    <source>
        <dbReference type="ARBA" id="ARBA00023319"/>
    </source>
</evidence>
<comment type="subcellular location">
    <subcellularLocation>
        <location evidence="1">Cell membrane</location>
    </subcellularLocation>
    <subcellularLocation>
        <location evidence="2">Membrane</location>
        <topology evidence="2">Single-pass type I membrane protein</topology>
    </subcellularLocation>
    <subcellularLocation>
        <location evidence="3">Secreted</location>
    </subcellularLocation>
</comment>
<dbReference type="GO" id="GO:0009611">
    <property type="term" value="P:response to wounding"/>
    <property type="evidence" value="ECO:0007669"/>
    <property type="project" value="Ensembl"/>
</dbReference>
<evidence type="ECO:0000313" key="23">
    <source>
        <dbReference type="Proteomes" id="UP000007267"/>
    </source>
</evidence>
<dbReference type="PANTHER" id="PTHR11890">
    <property type="entry name" value="INTERLEUKIN-1 RECEPTOR FAMILY MEMBER"/>
    <property type="match status" value="1"/>
</dbReference>
<evidence type="ECO:0000256" key="16">
    <source>
        <dbReference type="ARBA" id="ARBA00023180"/>
    </source>
</evidence>
<feature type="domain" description="TIR" evidence="20">
    <location>
        <begin position="378"/>
        <end position="534"/>
    </location>
</feature>
<keyword evidence="8 19" id="KW-0732">Signal</keyword>
<keyword evidence="7 18" id="KW-0812">Transmembrane</keyword>
<organism evidence="22 23">
    <name type="scientific">Pelodiscus sinensis</name>
    <name type="common">Chinese softshell turtle</name>
    <name type="synonym">Trionyx sinensis</name>
    <dbReference type="NCBI Taxonomy" id="13735"/>
    <lineage>
        <taxon>Eukaryota</taxon>
        <taxon>Metazoa</taxon>
        <taxon>Chordata</taxon>
        <taxon>Craniata</taxon>
        <taxon>Vertebrata</taxon>
        <taxon>Euteleostomi</taxon>
        <taxon>Archelosauria</taxon>
        <taxon>Testudinata</taxon>
        <taxon>Testudines</taxon>
        <taxon>Cryptodira</taxon>
        <taxon>Trionychia</taxon>
        <taxon>Trionychidae</taxon>
        <taxon>Pelodiscus</taxon>
    </lineage>
</organism>
<evidence type="ECO:0000256" key="1">
    <source>
        <dbReference type="ARBA" id="ARBA00004236"/>
    </source>
</evidence>
<dbReference type="GO" id="GO:0032754">
    <property type="term" value="P:positive regulation of interleukin-5 production"/>
    <property type="evidence" value="ECO:0007669"/>
    <property type="project" value="Ensembl"/>
</dbReference>
<dbReference type="PANTHER" id="PTHR11890:SF7">
    <property type="entry name" value="INTERLEUKIN-1 RECEPTOR-LIKE 1"/>
    <property type="match status" value="1"/>
</dbReference>
<dbReference type="GO" id="GO:0002826">
    <property type="term" value="P:negative regulation of T-helper 1 type immune response"/>
    <property type="evidence" value="ECO:0007669"/>
    <property type="project" value="Ensembl"/>
</dbReference>
<keyword evidence="5" id="KW-1003">Cell membrane</keyword>
<dbReference type="EMBL" id="AGCU01116603">
    <property type="status" value="NOT_ANNOTATED_CDS"/>
    <property type="molecule type" value="Genomic_DNA"/>
</dbReference>
<evidence type="ECO:0000256" key="12">
    <source>
        <dbReference type="ARBA" id="ARBA00023027"/>
    </source>
</evidence>
<keyword evidence="16" id="KW-0325">Glycoprotein</keyword>
<feature type="domain" description="Ig-like" evidence="21">
    <location>
        <begin position="118"/>
        <end position="203"/>
    </location>
</feature>
<keyword evidence="14" id="KW-1015">Disulfide bond</keyword>
<evidence type="ECO:0000256" key="4">
    <source>
        <dbReference type="ARBA" id="ARBA00009752"/>
    </source>
</evidence>
<dbReference type="GO" id="GO:0002114">
    <property type="term" value="F:interleukin-33 receptor activity"/>
    <property type="evidence" value="ECO:0007669"/>
    <property type="project" value="Ensembl"/>
</dbReference>
<reference evidence="23" key="1">
    <citation type="submission" date="2011-10" db="EMBL/GenBank/DDBJ databases">
        <authorList>
            <consortium name="Soft-shell Turtle Genome Consortium"/>
        </authorList>
    </citation>
    <scope>NUCLEOTIDE SEQUENCE [LARGE SCALE GENOMIC DNA]</scope>
    <source>
        <strain evidence="23">Daiwa-1</strain>
    </source>
</reference>
<evidence type="ECO:0000259" key="21">
    <source>
        <dbReference type="PROSITE" id="PS50835"/>
    </source>
</evidence>
<gene>
    <name evidence="22" type="primary">IL1RL1</name>
</gene>
<evidence type="ECO:0000256" key="13">
    <source>
        <dbReference type="ARBA" id="ARBA00023136"/>
    </source>
</evidence>
<dbReference type="FunFam" id="2.60.40.10:FF:000284">
    <property type="entry name" value="interleukin-1 receptor accessory protein-like 1"/>
    <property type="match status" value="1"/>
</dbReference>
<keyword evidence="6" id="KW-0964">Secreted</keyword>
<dbReference type="InterPro" id="IPR004074">
    <property type="entry name" value="IL-1_rcpt_I/II-typ"/>
</dbReference>
<evidence type="ECO:0000256" key="18">
    <source>
        <dbReference type="SAM" id="Phobius"/>
    </source>
</evidence>
<feature type="domain" description="Ig-like" evidence="21">
    <location>
        <begin position="215"/>
        <end position="324"/>
    </location>
</feature>
<dbReference type="Pfam" id="PF01582">
    <property type="entry name" value="TIR"/>
    <property type="match status" value="1"/>
</dbReference>
<dbReference type="SUPFAM" id="SSF52200">
    <property type="entry name" value="Toll/Interleukin receptor TIR domain"/>
    <property type="match status" value="1"/>
</dbReference>